<dbReference type="EMBL" id="BAABCW010000010">
    <property type="protein sequence ID" value="GAA3511571.1"/>
    <property type="molecule type" value="Genomic_DNA"/>
</dbReference>
<keyword evidence="1" id="KW-0472">Membrane</keyword>
<keyword evidence="1" id="KW-1133">Transmembrane helix</keyword>
<dbReference type="Pfam" id="PF13160">
    <property type="entry name" value="DUF3995"/>
    <property type="match status" value="1"/>
</dbReference>
<keyword evidence="1" id="KW-0812">Transmembrane</keyword>
<evidence type="ECO:0000256" key="1">
    <source>
        <dbReference type="SAM" id="Phobius"/>
    </source>
</evidence>
<dbReference type="Proteomes" id="UP001500459">
    <property type="component" value="Unassembled WGS sequence"/>
</dbReference>
<evidence type="ECO:0000313" key="2">
    <source>
        <dbReference type="EMBL" id="GAA3511571.1"/>
    </source>
</evidence>
<evidence type="ECO:0008006" key="4">
    <source>
        <dbReference type="Google" id="ProtNLM"/>
    </source>
</evidence>
<name>A0ABP6ULG6_9FLAO</name>
<feature type="transmembrane region" description="Helical" evidence="1">
    <location>
        <begin position="6"/>
        <end position="25"/>
    </location>
</feature>
<feature type="transmembrane region" description="Helical" evidence="1">
    <location>
        <begin position="122"/>
        <end position="140"/>
    </location>
</feature>
<proteinExistence type="predicted"/>
<keyword evidence="3" id="KW-1185">Reference proteome</keyword>
<sequence length="142" mass="15991">MITVLSTILFAVFSSLGFIHFYWLLGGKWGLEKVIPTKENQTSTLSIPKFATLIVAVVLLLFGLIYLVKSGLINVQIPNLVTKYGYWIIPSVLTLRAIGDFKYVGFFKKIKNTEFAKADSKWFVPLCLIIGIFGILIQIMNK</sequence>
<protein>
    <recommendedName>
        <fullName evidence="4">DUF3995 domain-containing protein</fullName>
    </recommendedName>
</protein>
<gene>
    <name evidence="2" type="ORF">GCM10022393_26680</name>
</gene>
<reference evidence="3" key="1">
    <citation type="journal article" date="2019" name="Int. J. Syst. Evol. Microbiol.">
        <title>The Global Catalogue of Microorganisms (GCM) 10K type strain sequencing project: providing services to taxonomists for standard genome sequencing and annotation.</title>
        <authorList>
            <consortium name="The Broad Institute Genomics Platform"/>
            <consortium name="The Broad Institute Genome Sequencing Center for Infectious Disease"/>
            <person name="Wu L."/>
            <person name="Ma J."/>
        </authorList>
    </citation>
    <scope>NUCLEOTIDE SEQUENCE [LARGE SCALE GENOMIC DNA]</scope>
    <source>
        <strain evidence="3">JCM 17106</strain>
    </source>
</reference>
<comment type="caution">
    <text evidence="2">The sequence shown here is derived from an EMBL/GenBank/DDBJ whole genome shotgun (WGS) entry which is preliminary data.</text>
</comment>
<organism evidence="2 3">
    <name type="scientific">Aquimarina addita</name>
    <dbReference type="NCBI Taxonomy" id="870485"/>
    <lineage>
        <taxon>Bacteria</taxon>
        <taxon>Pseudomonadati</taxon>
        <taxon>Bacteroidota</taxon>
        <taxon>Flavobacteriia</taxon>
        <taxon>Flavobacteriales</taxon>
        <taxon>Flavobacteriaceae</taxon>
        <taxon>Aquimarina</taxon>
    </lineage>
</organism>
<feature type="transmembrane region" description="Helical" evidence="1">
    <location>
        <begin position="84"/>
        <end position="101"/>
    </location>
</feature>
<feature type="transmembrane region" description="Helical" evidence="1">
    <location>
        <begin position="46"/>
        <end position="68"/>
    </location>
</feature>
<dbReference type="InterPro" id="IPR025058">
    <property type="entry name" value="DUF3995"/>
</dbReference>
<accession>A0ABP6ULG6</accession>
<dbReference type="RefSeq" id="WP_344928177.1">
    <property type="nucleotide sequence ID" value="NZ_BAABCW010000010.1"/>
</dbReference>
<evidence type="ECO:0000313" key="3">
    <source>
        <dbReference type="Proteomes" id="UP001500459"/>
    </source>
</evidence>